<gene>
    <name evidence="2" type="ORF">L228DRAFT_237405</name>
</gene>
<reference evidence="2 3" key="1">
    <citation type="journal article" date="2016" name="Fungal Biol.">
        <title>The genome of Xylona heveae provides a window into fungal endophytism.</title>
        <authorList>
            <person name="Gazis R."/>
            <person name="Kuo A."/>
            <person name="Riley R."/>
            <person name="LaButti K."/>
            <person name="Lipzen A."/>
            <person name="Lin J."/>
            <person name="Amirebrahimi M."/>
            <person name="Hesse C.N."/>
            <person name="Spatafora J.W."/>
            <person name="Henrissat B."/>
            <person name="Hainaut M."/>
            <person name="Grigoriev I.V."/>
            <person name="Hibbett D.S."/>
        </authorList>
    </citation>
    <scope>NUCLEOTIDE SEQUENCE [LARGE SCALE GENOMIC DNA]</scope>
    <source>
        <strain evidence="2 3">TC161</strain>
    </source>
</reference>
<organism evidence="2 3">
    <name type="scientific">Xylona heveae (strain CBS 132557 / TC161)</name>
    <dbReference type="NCBI Taxonomy" id="1328760"/>
    <lineage>
        <taxon>Eukaryota</taxon>
        <taxon>Fungi</taxon>
        <taxon>Dikarya</taxon>
        <taxon>Ascomycota</taxon>
        <taxon>Pezizomycotina</taxon>
        <taxon>Xylonomycetes</taxon>
        <taxon>Xylonales</taxon>
        <taxon>Xylonaceae</taxon>
        <taxon>Xylona</taxon>
    </lineage>
</organism>
<dbReference type="AlphaFoldDB" id="A0A165I6Z1"/>
<sequence length="331" mass="37541">MASTDACYGFVSDLFNPTQNVGIMSGCSQSDWVSPTLSFNNFTYNCSYPTPHLAQGNLTPSYHTQLLQTPGSSPFQPLAQNVPLRSSPNAFQSDVESIGWAENPLRIKHEAIEDAALEISPTLPSRPETPYFPHFPASSTPKQNLAPNRCWPISASPASHVPTAVQQPMGPPKRFRDIEESTNLGPKRQRRADSVMANVELNEEERLLLRLKDEECLPWKDIAIRFHMELGKVFQVPALQMRYKRLREKLRIWNDTDVQALQQAHDYWEKCKFDIIASKMLEFGASEKWPAKSCARKWEELHPEQKETLERPGNSQPKLLDVAYDDSAVSF</sequence>
<accession>A0A165I6Z1</accession>
<feature type="region of interest" description="Disordered" evidence="1">
    <location>
        <begin position="161"/>
        <end position="191"/>
    </location>
</feature>
<dbReference type="Proteomes" id="UP000076632">
    <property type="component" value="Unassembled WGS sequence"/>
</dbReference>
<evidence type="ECO:0000313" key="2">
    <source>
        <dbReference type="EMBL" id="KZF24480.1"/>
    </source>
</evidence>
<evidence type="ECO:0008006" key="4">
    <source>
        <dbReference type="Google" id="ProtNLM"/>
    </source>
</evidence>
<dbReference type="GeneID" id="28896068"/>
<dbReference type="EMBL" id="KV407456">
    <property type="protein sequence ID" value="KZF24480.1"/>
    <property type="molecule type" value="Genomic_DNA"/>
</dbReference>
<dbReference type="OrthoDB" id="5421421at2759"/>
<proteinExistence type="predicted"/>
<dbReference type="InParanoid" id="A0A165I6Z1"/>
<protein>
    <recommendedName>
        <fullName evidence="4">Myb-like domain-containing protein</fullName>
    </recommendedName>
</protein>
<dbReference type="RefSeq" id="XP_018190035.1">
    <property type="nucleotide sequence ID" value="XM_018330931.1"/>
</dbReference>
<evidence type="ECO:0000313" key="3">
    <source>
        <dbReference type="Proteomes" id="UP000076632"/>
    </source>
</evidence>
<evidence type="ECO:0000256" key="1">
    <source>
        <dbReference type="SAM" id="MobiDB-lite"/>
    </source>
</evidence>
<name>A0A165I6Z1_XYLHT</name>
<keyword evidence="3" id="KW-1185">Reference proteome</keyword>